<comment type="caution">
    <text evidence="1">The sequence shown here is derived from an EMBL/GenBank/DDBJ whole genome shotgun (WGS) entry which is preliminary data.</text>
</comment>
<dbReference type="EMBL" id="JALJOR010000008">
    <property type="protein sequence ID" value="KAK9812648.1"/>
    <property type="molecule type" value="Genomic_DNA"/>
</dbReference>
<protein>
    <submittedName>
        <fullName evidence="1">Uncharacterized protein</fullName>
    </submittedName>
</protein>
<evidence type="ECO:0000313" key="1">
    <source>
        <dbReference type="EMBL" id="KAK9812648.1"/>
    </source>
</evidence>
<sequence length="122" mass="13278">MKVTEKQRVQLTKRLAKKPPNLTQGRREPIIRTLLARGVPLRVAVAAAAVAASAPPDDPTVVICKWRKKRLAKCAIARNLAIGPYGRLFARKPENGQQRVQLGPSINLMYGNSGAEPAMKAS</sequence>
<proteinExistence type="predicted"/>
<organism evidence="1 2">
    <name type="scientific">[Myrmecia] bisecta</name>
    <dbReference type="NCBI Taxonomy" id="41462"/>
    <lineage>
        <taxon>Eukaryota</taxon>
        <taxon>Viridiplantae</taxon>
        <taxon>Chlorophyta</taxon>
        <taxon>core chlorophytes</taxon>
        <taxon>Trebouxiophyceae</taxon>
        <taxon>Trebouxiales</taxon>
        <taxon>Trebouxiaceae</taxon>
        <taxon>Myrmecia</taxon>
    </lineage>
</organism>
<name>A0AAW1PWV4_9CHLO</name>
<dbReference type="AlphaFoldDB" id="A0AAW1PWV4"/>
<evidence type="ECO:0000313" key="2">
    <source>
        <dbReference type="Proteomes" id="UP001489004"/>
    </source>
</evidence>
<keyword evidence="2" id="KW-1185">Reference proteome</keyword>
<gene>
    <name evidence="1" type="ORF">WJX72_001233</name>
</gene>
<reference evidence="1 2" key="1">
    <citation type="journal article" date="2024" name="Nat. Commun.">
        <title>Phylogenomics reveals the evolutionary origins of lichenization in chlorophyte algae.</title>
        <authorList>
            <person name="Puginier C."/>
            <person name="Libourel C."/>
            <person name="Otte J."/>
            <person name="Skaloud P."/>
            <person name="Haon M."/>
            <person name="Grisel S."/>
            <person name="Petersen M."/>
            <person name="Berrin J.G."/>
            <person name="Delaux P.M."/>
            <person name="Dal Grande F."/>
            <person name="Keller J."/>
        </authorList>
    </citation>
    <scope>NUCLEOTIDE SEQUENCE [LARGE SCALE GENOMIC DNA]</scope>
    <source>
        <strain evidence="1 2">SAG 2043</strain>
    </source>
</reference>
<dbReference type="Proteomes" id="UP001489004">
    <property type="component" value="Unassembled WGS sequence"/>
</dbReference>
<accession>A0AAW1PWV4</accession>